<protein>
    <submittedName>
        <fullName evidence="1">Uncharacterized protein</fullName>
    </submittedName>
</protein>
<dbReference type="OrthoDB" id="265726at2759"/>
<dbReference type="EMBL" id="JAFEUZ010000026">
    <property type="protein sequence ID" value="KAG5476434.1"/>
    <property type="molecule type" value="Genomic_DNA"/>
</dbReference>
<sequence>MVARTLSRFYAQWPAALVAVNASSPASDAWIPNWNAFFDGLQLQEESRRGETDASSYTRFGAVPAPLLRSIAQHWVDKALLAVTSARLAEVCRPAHATASRGVCEAAEPPLASASSPVMPSKELELLLATWSAHMLLSVLHTLQEAPAAAPSHMIRSHACAAPNTVSAALAECLKKDVVPVLRYLAEFAAPPVSALVSQPHHRLHTSTRALRHALALLLFSFVATWREAASPNVQSPSREKTLSREERALALELCRCIAACSGSDAEAERTLGGEHHGDAGAQAHSCYACGEAMGLCASPFESVTEAQLALVQAALTGMLTPDDGSAASTNAHTRDSEAGDGPLWRAFEAWITGAGAAASSSPFAGITETPTKGAEAVDVLQRVNSQLNQIARSSAATATSAQP</sequence>
<name>A0A836KHR6_9TRYP</name>
<organism evidence="1 2">
    <name type="scientific">Leishmania martiniquensis</name>
    <dbReference type="NCBI Taxonomy" id="1580590"/>
    <lineage>
        <taxon>Eukaryota</taxon>
        <taxon>Discoba</taxon>
        <taxon>Euglenozoa</taxon>
        <taxon>Kinetoplastea</taxon>
        <taxon>Metakinetoplastina</taxon>
        <taxon>Trypanosomatida</taxon>
        <taxon>Trypanosomatidae</taxon>
        <taxon>Leishmaniinae</taxon>
        <taxon>Leishmania</taxon>
    </lineage>
</organism>
<dbReference type="KEGG" id="lmat:92514173"/>
<dbReference type="AlphaFoldDB" id="A0A836KHR6"/>
<dbReference type="GeneID" id="92514173"/>
<proteinExistence type="predicted"/>
<keyword evidence="2" id="KW-1185">Reference proteome</keyword>
<accession>A0A836KHR6</accession>
<gene>
    <name evidence="1" type="ORF">LSCM1_04139</name>
</gene>
<comment type="caution">
    <text evidence="1">The sequence shown here is derived from an EMBL/GenBank/DDBJ whole genome shotgun (WGS) entry which is preliminary data.</text>
</comment>
<evidence type="ECO:0000313" key="1">
    <source>
        <dbReference type="EMBL" id="KAG5476434.1"/>
    </source>
</evidence>
<reference evidence="1 2" key="1">
    <citation type="submission" date="2021-03" db="EMBL/GenBank/DDBJ databases">
        <title>Leishmania (Mundinia) martiniquensis Genome sequencing and assembly.</title>
        <authorList>
            <person name="Almutairi H."/>
            <person name="Gatherer D."/>
        </authorList>
    </citation>
    <scope>NUCLEOTIDE SEQUENCE [LARGE SCALE GENOMIC DNA]</scope>
    <source>
        <strain evidence="1">LSCM1</strain>
    </source>
</reference>
<evidence type="ECO:0000313" key="2">
    <source>
        <dbReference type="Proteomes" id="UP000673552"/>
    </source>
</evidence>
<dbReference type="Proteomes" id="UP000673552">
    <property type="component" value="Chromosome 26"/>
</dbReference>
<dbReference type="RefSeq" id="XP_067177892.1">
    <property type="nucleotide sequence ID" value="XM_067321661.1"/>
</dbReference>